<organism evidence="1 2">
    <name type="scientific">Zophobas morio</name>
    <dbReference type="NCBI Taxonomy" id="2755281"/>
    <lineage>
        <taxon>Eukaryota</taxon>
        <taxon>Metazoa</taxon>
        <taxon>Ecdysozoa</taxon>
        <taxon>Arthropoda</taxon>
        <taxon>Hexapoda</taxon>
        <taxon>Insecta</taxon>
        <taxon>Pterygota</taxon>
        <taxon>Neoptera</taxon>
        <taxon>Endopterygota</taxon>
        <taxon>Coleoptera</taxon>
        <taxon>Polyphaga</taxon>
        <taxon>Cucujiformia</taxon>
        <taxon>Tenebrionidae</taxon>
        <taxon>Zophobas</taxon>
    </lineage>
</organism>
<reference evidence="1" key="1">
    <citation type="journal article" date="2023" name="G3 (Bethesda)">
        <title>Whole genome assemblies of Zophobas morio and Tenebrio molitor.</title>
        <authorList>
            <person name="Kaur S."/>
            <person name="Stinson S.A."/>
            <person name="diCenzo G.C."/>
        </authorList>
    </citation>
    <scope>NUCLEOTIDE SEQUENCE</scope>
    <source>
        <strain evidence="1">QUZm001</strain>
    </source>
</reference>
<keyword evidence="2" id="KW-1185">Reference proteome</keyword>
<dbReference type="EMBL" id="JALNTZ010000007">
    <property type="protein sequence ID" value="KAJ3644474.1"/>
    <property type="molecule type" value="Genomic_DNA"/>
</dbReference>
<sequence>MNRLVCAGGTRFTSFPSGCASKKSADARRAVILGEGLLRAPRFSTDHVSARSVESTQLRNETTLSFARIGDKAGRCCGSAACVQCT</sequence>
<comment type="caution">
    <text evidence="1">The sequence shown here is derived from an EMBL/GenBank/DDBJ whole genome shotgun (WGS) entry which is preliminary data.</text>
</comment>
<evidence type="ECO:0000313" key="1">
    <source>
        <dbReference type="EMBL" id="KAJ3644474.1"/>
    </source>
</evidence>
<protein>
    <submittedName>
        <fullName evidence="1">Uncharacterized protein</fullName>
    </submittedName>
</protein>
<gene>
    <name evidence="1" type="ORF">Zmor_022200</name>
</gene>
<name>A0AA38I0S2_9CUCU</name>
<dbReference type="Proteomes" id="UP001168821">
    <property type="component" value="Unassembled WGS sequence"/>
</dbReference>
<accession>A0AA38I0S2</accession>
<evidence type="ECO:0000313" key="2">
    <source>
        <dbReference type="Proteomes" id="UP001168821"/>
    </source>
</evidence>
<proteinExistence type="predicted"/>
<dbReference type="AlphaFoldDB" id="A0AA38I0S2"/>